<dbReference type="SMART" id="SM00873">
    <property type="entry name" value="B3_4"/>
    <property type="match status" value="1"/>
</dbReference>
<dbReference type="CDD" id="cd02796">
    <property type="entry name" value="tRNA_bind_bactPheRS"/>
    <property type="match status" value="1"/>
</dbReference>
<reference evidence="20" key="1">
    <citation type="submission" date="2020-07" db="EMBL/GenBank/DDBJ databases">
        <title>Huge and variable diversity of episymbiotic CPR bacteria and DPANN archaea in groundwater ecosystems.</title>
        <authorList>
            <person name="He C.Y."/>
            <person name="Keren R."/>
            <person name="Whittaker M."/>
            <person name="Farag I.F."/>
            <person name="Doudna J."/>
            <person name="Cate J.H.D."/>
            <person name="Banfield J.F."/>
        </authorList>
    </citation>
    <scope>NUCLEOTIDE SEQUENCE</scope>
    <source>
        <strain evidence="20">NC_groundwater_1664_Pr3_B-0.1um_52_9</strain>
    </source>
</reference>
<feature type="domain" description="B5" evidence="19">
    <location>
        <begin position="402"/>
        <end position="478"/>
    </location>
</feature>
<evidence type="ECO:0000256" key="1">
    <source>
        <dbReference type="ARBA" id="ARBA00004496"/>
    </source>
</evidence>
<dbReference type="AlphaFoldDB" id="A0A9D6Z698"/>
<name>A0A9D6Z698_9BACT</name>
<dbReference type="SUPFAM" id="SSF46955">
    <property type="entry name" value="Putative DNA-binding domain"/>
    <property type="match status" value="1"/>
</dbReference>
<dbReference type="GO" id="GO:0000287">
    <property type="term" value="F:magnesium ion binding"/>
    <property type="evidence" value="ECO:0007669"/>
    <property type="project" value="UniProtKB-UniRule"/>
</dbReference>
<evidence type="ECO:0000256" key="4">
    <source>
        <dbReference type="ARBA" id="ARBA00022490"/>
    </source>
</evidence>
<dbReference type="NCBIfam" id="TIGR00472">
    <property type="entry name" value="pheT_bact"/>
    <property type="match status" value="1"/>
</dbReference>
<dbReference type="InterPro" id="IPR005147">
    <property type="entry name" value="tRNA_synthase_B5-dom"/>
</dbReference>
<dbReference type="Pfam" id="PF01588">
    <property type="entry name" value="tRNA_bind"/>
    <property type="match status" value="1"/>
</dbReference>
<dbReference type="HAMAP" id="MF_00283">
    <property type="entry name" value="Phe_tRNA_synth_beta1"/>
    <property type="match status" value="1"/>
</dbReference>
<dbReference type="EMBL" id="JACRDE010000594">
    <property type="protein sequence ID" value="MBI5252312.1"/>
    <property type="molecule type" value="Genomic_DNA"/>
</dbReference>
<dbReference type="PANTHER" id="PTHR10947">
    <property type="entry name" value="PHENYLALANYL-TRNA SYNTHETASE BETA CHAIN AND LEUCINE-RICH REPEAT-CONTAINING PROTEIN 47"/>
    <property type="match status" value="1"/>
</dbReference>
<feature type="binding site" evidence="15">
    <location>
        <position position="462"/>
    </location>
    <ligand>
        <name>Mg(2+)</name>
        <dbReference type="ChEBI" id="CHEBI:18420"/>
        <note>shared with alpha subunit</note>
    </ligand>
</feature>
<dbReference type="PROSITE" id="PS51483">
    <property type="entry name" value="B5"/>
    <property type="match status" value="1"/>
</dbReference>
<comment type="similarity">
    <text evidence="2 15">Belongs to the phenylalanyl-tRNA synthetase beta subunit family. Type 1 subfamily.</text>
</comment>
<keyword evidence="13 15" id="KW-0030">Aminoacyl-tRNA synthetase</keyword>
<evidence type="ECO:0000256" key="6">
    <source>
        <dbReference type="ARBA" id="ARBA00022598"/>
    </source>
</evidence>
<comment type="subcellular location">
    <subcellularLocation>
        <location evidence="1 15">Cytoplasm</location>
    </subcellularLocation>
</comment>
<keyword evidence="7 15" id="KW-0479">Metal-binding</keyword>
<dbReference type="SMART" id="SM00874">
    <property type="entry name" value="B5"/>
    <property type="match status" value="1"/>
</dbReference>
<dbReference type="Gene3D" id="3.50.40.10">
    <property type="entry name" value="Phenylalanyl-trna Synthetase, Chain B, domain 3"/>
    <property type="match status" value="1"/>
</dbReference>
<dbReference type="EC" id="6.1.1.20" evidence="15"/>
<dbReference type="InterPro" id="IPR020825">
    <property type="entry name" value="Phe-tRNA_synthase-like_B3/B4"/>
</dbReference>
<dbReference type="InterPro" id="IPR033714">
    <property type="entry name" value="tRNA_bind_bactPheRS"/>
</dbReference>
<keyword evidence="8 15" id="KW-0547">Nucleotide-binding</keyword>
<dbReference type="FunFam" id="3.30.930.10:FF:000022">
    <property type="entry name" value="Phenylalanine--tRNA ligase beta subunit"/>
    <property type="match status" value="1"/>
</dbReference>
<keyword evidence="10 15" id="KW-0460">Magnesium</keyword>
<evidence type="ECO:0000256" key="3">
    <source>
        <dbReference type="ARBA" id="ARBA00011209"/>
    </source>
</evidence>
<feature type="domain" description="FDX-ACB" evidence="18">
    <location>
        <begin position="705"/>
        <end position="798"/>
    </location>
</feature>
<dbReference type="InterPro" id="IPR002547">
    <property type="entry name" value="tRNA-bd_dom"/>
</dbReference>
<dbReference type="InterPro" id="IPR041616">
    <property type="entry name" value="PheRS_beta_core"/>
</dbReference>
<dbReference type="Gene3D" id="3.30.930.10">
    <property type="entry name" value="Bira Bifunctional Protein, Domain 2"/>
    <property type="match status" value="1"/>
</dbReference>
<dbReference type="Pfam" id="PF03483">
    <property type="entry name" value="B3_4"/>
    <property type="match status" value="1"/>
</dbReference>
<evidence type="ECO:0000256" key="5">
    <source>
        <dbReference type="ARBA" id="ARBA00022555"/>
    </source>
</evidence>
<dbReference type="InterPro" id="IPR005146">
    <property type="entry name" value="B3/B4_tRNA-bd"/>
</dbReference>
<dbReference type="Gene3D" id="3.30.70.380">
    <property type="entry name" value="Ferrodoxin-fold anticodon-binding domain"/>
    <property type="match status" value="1"/>
</dbReference>
<keyword evidence="9 15" id="KW-0067">ATP-binding</keyword>
<evidence type="ECO:0000256" key="12">
    <source>
        <dbReference type="ARBA" id="ARBA00022917"/>
    </source>
</evidence>
<evidence type="ECO:0000256" key="2">
    <source>
        <dbReference type="ARBA" id="ARBA00008653"/>
    </source>
</evidence>
<evidence type="ECO:0000259" key="18">
    <source>
        <dbReference type="PROSITE" id="PS51447"/>
    </source>
</evidence>
<evidence type="ECO:0000256" key="16">
    <source>
        <dbReference type="PROSITE-ProRule" id="PRU00209"/>
    </source>
</evidence>
<evidence type="ECO:0000256" key="13">
    <source>
        <dbReference type="ARBA" id="ARBA00023146"/>
    </source>
</evidence>
<dbReference type="SMART" id="SM00896">
    <property type="entry name" value="FDX-ACB"/>
    <property type="match status" value="1"/>
</dbReference>
<dbReference type="InterPro" id="IPR036690">
    <property type="entry name" value="Fdx_antiC-bd_sf"/>
</dbReference>
<evidence type="ECO:0000256" key="8">
    <source>
        <dbReference type="ARBA" id="ARBA00022741"/>
    </source>
</evidence>
<evidence type="ECO:0000256" key="7">
    <source>
        <dbReference type="ARBA" id="ARBA00022723"/>
    </source>
</evidence>
<dbReference type="FunFam" id="3.30.70.380:FF:000001">
    <property type="entry name" value="Phenylalanine--tRNA ligase beta subunit"/>
    <property type="match status" value="1"/>
</dbReference>
<dbReference type="PANTHER" id="PTHR10947:SF0">
    <property type="entry name" value="PHENYLALANINE--TRNA LIGASE BETA SUBUNIT"/>
    <property type="match status" value="1"/>
</dbReference>
<keyword evidence="6 15" id="KW-0436">Ligase</keyword>
<dbReference type="Proteomes" id="UP000807825">
    <property type="component" value="Unassembled WGS sequence"/>
</dbReference>
<dbReference type="InterPro" id="IPR004532">
    <property type="entry name" value="Phe-tRNA-ligase_IIc_bsu_bact"/>
</dbReference>
<dbReference type="GO" id="GO:0004826">
    <property type="term" value="F:phenylalanine-tRNA ligase activity"/>
    <property type="evidence" value="ECO:0007669"/>
    <property type="project" value="UniProtKB-UniRule"/>
</dbReference>
<comment type="subunit">
    <text evidence="3 15">Tetramer of two alpha and two beta subunits.</text>
</comment>
<dbReference type="GO" id="GO:0005524">
    <property type="term" value="F:ATP binding"/>
    <property type="evidence" value="ECO:0007669"/>
    <property type="project" value="UniProtKB-UniRule"/>
</dbReference>
<keyword evidence="12 15" id="KW-0648">Protein biosynthesis</keyword>
<feature type="binding site" evidence="15">
    <location>
        <position position="466"/>
    </location>
    <ligand>
        <name>Mg(2+)</name>
        <dbReference type="ChEBI" id="CHEBI:18420"/>
        <note>shared with alpha subunit</note>
    </ligand>
</feature>
<dbReference type="CDD" id="cd00769">
    <property type="entry name" value="PheRS_beta_core"/>
    <property type="match status" value="1"/>
</dbReference>
<dbReference type="InterPro" id="IPR045864">
    <property type="entry name" value="aa-tRNA-synth_II/BPL/LPL"/>
</dbReference>
<dbReference type="SUPFAM" id="SSF50249">
    <property type="entry name" value="Nucleic acid-binding proteins"/>
    <property type="match status" value="1"/>
</dbReference>
<dbReference type="InterPro" id="IPR009061">
    <property type="entry name" value="DNA-bd_dom_put_sf"/>
</dbReference>
<dbReference type="GO" id="GO:0000049">
    <property type="term" value="F:tRNA binding"/>
    <property type="evidence" value="ECO:0007669"/>
    <property type="project" value="UniProtKB-UniRule"/>
</dbReference>
<dbReference type="Pfam" id="PF03484">
    <property type="entry name" value="B5"/>
    <property type="match status" value="1"/>
</dbReference>
<comment type="cofactor">
    <cofactor evidence="15">
        <name>Mg(2+)</name>
        <dbReference type="ChEBI" id="CHEBI:18420"/>
    </cofactor>
    <text evidence="15">Binds 2 magnesium ions per tetramer.</text>
</comment>
<dbReference type="GO" id="GO:0006432">
    <property type="term" value="P:phenylalanyl-tRNA aminoacylation"/>
    <property type="evidence" value="ECO:0007669"/>
    <property type="project" value="UniProtKB-UniRule"/>
</dbReference>
<dbReference type="InterPro" id="IPR012340">
    <property type="entry name" value="NA-bd_OB-fold"/>
</dbReference>
<dbReference type="SUPFAM" id="SSF56037">
    <property type="entry name" value="PheT/TilS domain"/>
    <property type="match status" value="1"/>
</dbReference>
<dbReference type="PROSITE" id="PS51447">
    <property type="entry name" value="FDX_ACB"/>
    <property type="match status" value="1"/>
</dbReference>
<dbReference type="GO" id="GO:0009328">
    <property type="term" value="C:phenylalanine-tRNA ligase complex"/>
    <property type="evidence" value="ECO:0007669"/>
    <property type="project" value="TreeGrafter"/>
</dbReference>
<accession>A0A9D6Z698</accession>
<keyword evidence="4 15" id="KW-0963">Cytoplasm</keyword>
<sequence length="799" mass="88281">MLVSFNWLKEFVDIDISPEQTAELLTMGGIEVESVTHVGKGLDKIFTAKIESIEPHPNADKLRLVDIDLADRKLRLVCGAPNIGEGQIVPYAGPGAVLPSGMEITERKIKGVTSPGMICSEKELGLGDDASGVLVFDPGTPAGLPLPQALQFLEDAILETSVTPNRGDCLSILGIAREIAALTGVPWKTPQMELKESPFPISEKACIEVPDSDLCPRYVARMVEGVTIGPSPLEIRLRLARSGVRSISNVVDATNLLLLECGQPLHAFDFSLLEDSKIVVRRCDPGEMFTTLDGTERKLPENALMIRDGKRSVALAGIMGGLNSEINDNTSAVLIESACFERFGIRRTSKALGMSTEASYRFERGVDPEGTLWAAHRAAYLIQKLAGGTIASGCLDVYPDSIVRLPVQVRTEKVNSLLGTDLTGTQIESYLKRLGIKIQDSAETSMTATPPAWRWDLEREVDMAEEVARIYGFQNIPLSMMVCRSAPDPTRENHHKLQTVKTLMNASGFTEVITMSFVSRKEASEFVSENTGQLPLINPLSEDYAVMRTSLIPGLLSVVTRNVNFRWDNLRIYELGKTFTPVRDAELPREDVKLAGLATGARFPVLWNMPRNEEIDFYDAKGALETLLEGLNVAEVQFNPSEVPFLHPGKSADLMLDGRNVGYVGELSPVKARELGFALKIHIFEILLEPLFVQMRKERLFTSLPRYPYIERDLSFIVEEKVSGDAIKRLISRLGHDMIASVVVFDLYRGESIPEGYQSMAFRIRYQSEGRTLTDEEVQEVHSRVADALRNEVGAAMRE</sequence>
<evidence type="ECO:0000256" key="11">
    <source>
        <dbReference type="ARBA" id="ARBA00022884"/>
    </source>
</evidence>
<evidence type="ECO:0000256" key="14">
    <source>
        <dbReference type="ARBA" id="ARBA00049255"/>
    </source>
</evidence>
<comment type="caution">
    <text evidence="20">The sequence shown here is derived from an EMBL/GenBank/DDBJ whole genome shotgun (WGS) entry which is preliminary data.</text>
</comment>
<dbReference type="SUPFAM" id="SSF54991">
    <property type="entry name" value="Anticodon-binding domain of PheRS"/>
    <property type="match status" value="1"/>
</dbReference>
<dbReference type="InterPro" id="IPR045060">
    <property type="entry name" value="Phe-tRNA-ligase_IIc_bsu"/>
</dbReference>
<dbReference type="InterPro" id="IPR005121">
    <property type="entry name" value="Fdx_antiC-bd"/>
</dbReference>
<gene>
    <name evidence="15" type="primary">pheT</name>
    <name evidence="20" type="ORF">HY912_22690</name>
</gene>
<keyword evidence="5 16" id="KW-0820">tRNA-binding</keyword>
<dbReference type="PROSITE" id="PS50886">
    <property type="entry name" value="TRBD"/>
    <property type="match status" value="1"/>
</dbReference>
<evidence type="ECO:0000259" key="17">
    <source>
        <dbReference type="PROSITE" id="PS50886"/>
    </source>
</evidence>
<feature type="domain" description="TRNA-binding" evidence="17">
    <location>
        <begin position="39"/>
        <end position="147"/>
    </location>
</feature>
<protein>
    <recommendedName>
        <fullName evidence="15">Phenylalanine--tRNA ligase beta subunit</fullName>
        <ecNumber evidence="15">6.1.1.20</ecNumber>
    </recommendedName>
    <alternativeName>
        <fullName evidence="15">Phenylalanyl-tRNA synthetase beta subunit</fullName>
        <shortName evidence="15">PheRS</shortName>
    </alternativeName>
</protein>
<evidence type="ECO:0000256" key="9">
    <source>
        <dbReference type="ARBA" id="ARBA00022840"/>
    </source>
</evidence>
<dbReference type="Gene3D" id="2.40.50.140">
    <property type="entry name" value="Nucleic acid-binding proteins"/>
    <property type="match status" value="1"/>
</dbReference>
<comment type="catalytic activity">
    <reaction evidence="14 15">
        <text>tRNA(Phe) + L-phenylalanine + ATP = L-phenylalanyl-tRNA(Phe) + AMP + diphosphate + H(+)</text>
        <dbReference type="Rhea" id="RHEA:19413"/>
        <dbReference type="Rhea" id="RHEA-COMP:9668"/>
        <dbReference type="Rhea" id="RHEA-COMP:9699"/>
        <dbReference type="ChEBI" id="CHEBI:15378"/>
        <dbReference type="ChEBI" id="CHEBI:30616"/>
        <dbReference type="ChEBI" id="CHEBI:33019"/>
        <dbReference type="ChEBI" id="CHEBI:58095"/>
        <dbReference type="ChEBI" id="CHEBI:78442"/>
        <dbReference type="ChEBI" id="CHEBI:78531"/>
        <dbReference type="ChEBI" id="CHEBI:456215"/>
        <dbReference type="EC" id="6.1.1.20"/>
    </reaction>
</comment>
<proteinExistence type="inferred from homology"/>
<organism evidence="20 21">
    <name type="scientific">Desulfomonile tiedjei</name>
    <dbReference type="NCBI Taxonomy" id="2358"/>
    <lineage>
        <taxon>Bacteria</taxon>
        <taxon>Pseudomonadati</taxon>
        <taxon>Thermodesulfobacteriota</taxon>
        <taxon>Desulfomonilia</taxon>
        <taxon>Desulfomonilales</taxon>
        <taxon>Desulfomonilaceae</taxon>
        <taxon>Desulfomonile</taxon>
    </lineage>
</organism>
<dbReference type="Gene3D" id="3.30.56.10">
    <property type="match status" value="2"/>
</dbReference>
<feature type="binding site" evidence="15">
    <location>
        <position position="465"/>
    </location>
    <ligand>
        <name>Mg(2+)</name>
        <dbReference type="ChEBI" id="CHEBI:18420"/>
        <note>shared with alpha subunit</note>
    </ligand>
</feature>
<dbReference type="Pfam" id="PF03147">
    <property type="entry name" value="FDX-ACB"/>
    <property type="match status" value="1"/>
</dbReference>
<feature type="binding site" evidence="15">
    <location>
        <position position="456"/>
    </location>
    <ligand>
        <name>Mg(2+)</name>
        <dbReference type="ChEBI" id="CHEBI:18420"/>
        <note>shared with alpha subunit</note>
    </ligand>
</feature>
<evidence type="ECO:0000256" key="10">
    <source>
        <dbReference type="ARBA" id="ARBA00022842"/>
    </source>
</evidence>
<evidence type="ECO:0000259" key="19">
    <source>
        <dbReference type="PROSITE" id="PS51483"/>
    </source>
</evidence>
<dbReference type="SUPFAM" id="SSF55681">
    <property type="entry name" value="Class II aaRS and biotin synthetases"/>
    <property type="match status" value="1"/>
</dbReference>
<evidence type="ECO:0000313" key="20">
    <source>
        <dbReference type="EMBL" id="MBI5252312.1"/>
    </source>
</evidence>
<dbReference type="Pfam" id="PF17759">
    <property type="entry name" value="tRNA_synthFbeta"/>
    <property type="match status" value="1"/>
</dbReference>
<evidence type="ECO:0000313" key="21">
    <source>
        <dbReference type="Proteomes" id="UP000807825"/>
    </source>
</evidence>
<keyword evidence="11 16" id="KW-0694">RNA-binding</keyword>
<evidence type="ECO:0000256" key="15">
    <source>
        <dbReference type="HAMAP-Rule" id="MF_00283"/>
    </source>
</evidence>